<keyword evidence="2" id="KW-1185">Reference proteome</keyword>
<accession>A0A498IKV6</accession>
<proteinExistence type="predicted"/>
<dbReference type="Proteomes" id="UP000290289">
    <property type="component" value="Chromosome 12"/>
</dbReference>
<sequence length="84" mass="10076">MEYFPQFVQEHINVRNDSKRNWNNPYSEFYPPSLQKHLEQSNVPQELLVEDKLSELLESTELYIEIINRVFQIQVLNCGKSFDD</sequence>
<organism evidence="1 2">
    <name type="scientific">Malus domestica</name>
    <name type="common">Apple</name>
    <name type="synonym">Pyrus malus</name>
    <dbReference type="NCBI Taxonomy" id="3750"/>
    <lineage>
        <taxon>Eukaryota</taxon>
        <taxon>Viridiplantae</taxon>
        <taxon>Streptophyta</taxon>
        <taxon>Embryophyta</taxon>
        <taxon>Tracheophyta</taxon>
        <taxon>Spermatophyta</taxon>
        <taxon>Magnoliopsida</taxon>
        <taxon>eudicotyledons</taxon>
        <taxon>Gunneridae</taxon>
        <taxon>Pentapetalae</taxon>
        <taxon>rosids</taxon>
        <taxon>fabids</taxon>
        <taxon>Rosales</taxon>
        <taxon>Rosaceae</taxon>
        <taxon>Amygdaloideae</taxon>
        <taxon>Maleae</taxon>
        <taxon>Malus</taxon>
    </lineage>
</organism>
<comment type="caution">
    <text evidence="1">The sequence shown here is derived from an EMBL/GenBank/DDBJ whole genome shotgun (WGS) entry which is preliminary data.</text>
</comment>
<name>A0A498IKV6_MALDO</name>
<evidence type="ECO:0000313" key="1">
    <source>
        <dbReference type="EMBL" id="RXH82612.1"/>
    </source>
</evidence>
<dbReference type="EMBL" id="RDQH01000338">
    <property type="protein sequence ID" value="RXH82612.1"/>
    <property type="molecule type" value="Genomic_DNA"/>
</dbReference>
<evidence type="ECO:0000313" key="2">
    <source>
        <dbReference type="Proteomes" id="UP000290289"/>
    </source>
</evidence>
<protein>
    <submittedName>
        <fullName evidence="1">Uncharacterized protein</fullName>
    </submittedName>
</protein>
<dbReference type="AlphaFoldDB" id="A0A498IKV6"/>
<gene>
    <name evidence="1" type="ORF">DVH24_036953</name>
</gene>
<reference evidence="1 2" key="1">
    <citation type="submission" date="2018-10" db="EMBL/GenBank/DDBJ databases">
        <title>A high-quality apple genome assembly.</title>
        <authorList>
            <person name="Hu J."/>
        </authorList>
    </citation>
    <scope>NUCLEOTIDE SEQUENCE [LARGE SCALE GENOMIC DNA]</scope>
    <source>
        <strain evidence="2">cv. HFTH1</strain>
        <tissue evidence="1">Young leaf</tissue>
    </source>
</reference>